<proteinExistence type="predicted"/>
<feature type="region of interest" description="Disordered" evidence="1">
    <location>
        <begin position="666"/>
        <end position="715"/>
    </location>
</feature>
<reference evidence="3" key="1">
    <citation type="journal article" date="2019" name="Int. J. Syst. Evol. Microbiol.">
        <title>The Global Catalogue of Microorganisms (GCM) 10K type strain sequencing project: providing services to taxonomists for standard genome sequencing and annotation.</title>
        <authorList>
            <consortium name="The Broad Institute Genomics Platform"/>
            <consortium name="The Broad Institute Genome Sequencing Center for Infectious Disease"/>
            <person name="Wu L."/>
            <person name="Ma J."/>
        </authorList>
    </citation>
    <scope>NUCLEOTIDE SEQUENCE [LARGE SCALE GENOMIC DNA]</scope>
    <source>
        <strain evidence="3">JCM 16908</strain>
    </source>
</reference>
<dbReference type="InterPro" id="IPR022385">
    <property type="entry name" value="Rhs_assc_core"/>
</dbReference>
<gene>
    <name evidence="2" type="ORF">GCM10022226_43060</name>
</gene>
<feature type="compositionally biased region" description="Pro residues" evidence="1">
    <location>
        <begin position="530"/>
        <end position="541"/>
    </location>
</feature>
<dbReference type="PANTHER" id="PTHR32305">
    <property type="match status" value="1"/>
</dbReference>
<dbReference type="NCBIfam" id="TIGR03696">
    <property type="entry name" value="Rhs_assc_core"/>
    <property type="match status" value="1"/>
</dbReference>
<dbReference type="InterPro" id="IPR036844">
    <property type="entry name" value="Hint_dom_sf"/>
</dbReference>
<organism evidence="2 3">
    <name type="scientific">Sphaerisporangium flaviroseum</name>
    <dbReference type="NCBI Taxonomy" id="509199"/>
    <lineage>
        <taxon>Bacteria</taxon>
        <taxon>Bacillati</taxon>
        <taxon>Actinomycetota</taxon>
        <taxon>Actinomycetes</taxon>
        <taxon>Streptosporangiales</taxon>
        <taxon>Streptosporangiaceae</taxon>
        <taxon>Sphaerisporangium</taxon>
    </lineage>
</organism>
<name>A0ABP7IGM5_9ACTN</name>
<dbReference type="CDD" id="cd00081">
    <property type="entry name" value="Hint"/>
    <property type="match status" value="1"/>
</dbReference>
<dbReference type="EMBL" id="BAAAZR010000010">
    <property type="protein sequence ID" value="GAA3817896.1"/>
    <property type="molecule type" value="Genomic_DNA"/>
</dbReference>
<comment type="caution">
    <text evidence="2">The sequence shown here is derived from an EMBL/GenBank/DDBJ whole genome shotgun (WGS) entry which is preliminary data.</text>
</comment>
<dbReference type="Gene3D" id="2.170.16.10">
    <property type="entry name" value="Hedgehog/Intein (Hint) domain"/>
    <property type="match status" value="1"/>
</dbReference>
<evidence type="ECO:0000256" key="1">
    <source>
        <dbReference type="SAM" id="MobiDB-lite"/>
    </source>
</evidence>
<protein>
    <recommendedName>
        <fullName evidence="4">Intein C-terminal splicing domain-containing protein</fullName>
    </recommendedName>
</protein>
<sequence length="965" mass="101256">MLGRKTAEYEGTSAGGTKLAEWTFDKLADGTVVSGQPASSTRYVKNATTGGLDAYTSAITGYDQAYRATGTQTVIPASEGGLQGTYKTSTDYNFDGTVHRTVLPAAGGLLGETMLYDYDDDGNPTTLQGLTNYVTSTTYSKLGQVLDMTLSTGAKRVKQTNFYEEGTNRLTRSMYERETAPISVADTNFTFDPSGNITKIADTPSGQPADVQCFEQDYLQRLTEAWTATDGCASGPSQAIIGGPAPYWQSFSYDVVGNRTKEVQHGAAGDVTKSYTYAGPGKPYPHTLTSVSYQGGERDGQSDVYTYDKAGNTTERGSGRTLEWDVQGHLAKSTDPSGVSTFVYDANGDRLIRRDPTSTTLYVAGMEVRLDTKTGAKTATRYYTHAGQTIATRTSKGVTWLGADHHGSADTSVDDTAAQATTRRRFTPFGQMRGPSPSYWPGERGFVGGTIDTSTALTHLGAREYDAETGRFISVDPVFDVSNPQSWNGYAYAGNNPVTVSDPSGLWFDSPQCGSRCGAGGAKDDDRPQWSPPPPPPPTNPPHCGRWSFGCKAKNLWNQHKATIVNVTVTVVVIVGCEAATLGAGSIGCAAAGGAAGNLAGYLVSTPRDEWSAGGAFKSAAVGALLGAAGGVVAKGASAGLGKLATTAAGRSVAGAVTRTAGKAKSALGKGGGAADDAASAARWGGGKGEAARKKGAADRSAESPRARSSKRSSCENSFVAGTKVKLANGTHKPIEKIKAGDKVLATNPATGKTTAKVVLAAYSGVNYLNLVQIIVDTDGKRGNATGIVLTTEHHLFWDAKDLTWVRADQLAPADGLRTPEGRALHVITTTPYQGHPTVHDLTVDDLHTFYVLVGDQDVLVHNCDVADHPSDCNCSGSDSGSDEEASSDEVARPSLLQRLGQRYPRVSDGLVSGFSAQDSYSTYVGRYTSAVPGNVGNYLSAGGQPAAFAAGFVRGFLRSRPPRD</sequence>
<accession>A0ABP7IGM5</accession>
<dbReference type="InterPro" id="IPR030934">
    <property type="entry name" value="Intein_C"/>
</dbReference>
<dbReference type="PANTHER" id="PTHR32305:SF17">
    <property type="entry name" value="TRNA NUCLEASE WAPA"/>
    <property type="match status" value="1"/>
</dbReference>
<dbReference type="SUPFAM" id="SSF51294">
    <property type="entry name" value="Hedgehog/intein (Hint) domain"/>
    <property type="match status" value="1"/>
</dbReference>
<feature type="region of interest" description="Disordered" evidence="1">
    <location>
        <begin position="516"/>
        <end position="544"/>
    </location>
</feature>
<keyword evidence="3" id="KW-1185">Reference proteome</keyword>
<dbReference type="PROSITE" id="PS50818">
    <property type="entry name" value="INTEIN_C_TER"/>
    <property type="match status" value="1"/>
</dbReference>
<dbReference type="NCBIfam" id="TIGR01643">
    <property type="entry name" value="YD_repeat_2x"/>
    <property type="match status" value="1"/>
</dbReference>
<dbReference type="Proteomes" id="UP001500888">
    <property type="component" value="Unassembled WGS sequence"/>
</dbReference>
<feature type="compositionally biased region" description="Basic and acidic residues" evidence="1">
    <location>
        <begin position="690"/>
        <end position="706"/>
    </location>
</feature>
<dbReference type="InterPro" id="IPR006530">
    <property type="entry name" value="YD"/>
</dbReference>
<evidence type="ECO:0000313" key="2">
    <source>
        <dbReference type="EMBL" id="GAA3817896.1"/>
    </source>
</evidence>
<dbReference type="InterPro" id="IPR050708">
    <property type="entry name" value="T6SS_VgrG/RHS"/>
</dbReference>
<evidence type="ECO:0000313" key="3">
    <source>
        <dbReference type="Proteomes" id="UP001500888"/>
    </source>
</evidence>
<dbReference type="InterPro" id="IPR031325">
    <property type="entry name" value="RHS_repeat"/>
</dbReference>
<dbReference type="Pfam" id="PF07591">
    <property type="entry name" value="PT-HINT"/>
    <property type="match status" value="1"/>
</dbReference>
<dbReference type="Pfam" id="PF05593">
    <property type="entry name" value="RHS_repeat"/>
    <property type="match status" value="1"/>
</dbReference>
<evidence type="ECO:0008006" key="4">
    <source>
        <dbReference type="Google" id="ProtNLM"/>
    </source>
</evidence>
<dbReference type="Gene3D" id="2.180.10.10">
    <property type="entry name" value="RHS repeat-associated core"/>
    <property type="match status" value="1"/>
</dbReference>